<dbReference type="GeneID" id="25987689"/>
<dbReference type="KEGG" id="tasa:A1Q1_04176"/>
<gene>
    <name evidence="2" type="ORF">A1Q1_04176</name>
</gene>
<dbReference type="Proteomes" id="UP000002748">
    <property type="component" value="Unassembled WGS sequence"/>
</dbReference>
<dbReference type="EMBL" id="ALBS01000263">
    <property type="protein sequence ID" value="EJT47102.1"/>
    <property type="molecule type" value="Genomic_DNA"/>
</dbReference>
<feature type="domain" description="Thioesterase" evidence="1">
    <location>
        <begin position="1"/>
        <end position="45"/>
    </location>
</feature>
<accession>J6EWC1</accession>
<name>J6EWC1_TRIAS</name>
<evidence type="ECO:0000259" key="1">
    <source>
        <dbReference type="Pfam" id="PF03061"/>
    </source>
</evidence>
<proteinExistence type="predicted"/>
<protein>
    <recommendedName>
        <fullName evidence="1">Thioesterase domain-containing protein</fullName>
    </recommendedName>
</protein>
<dbReference type="InterPro" id="IPR006683">
    <property type="entry name" value="Thioestr_dom"/>
</dbReference>
<dbReference type="RefSeq" id="XP_014178028.1">
    <property type="nucleotide sequence ID" value="XM_014322553.1"/>
</dbReference>
<dbReference type="OrthoDB" id="46529at2759"/>
<organism evidence="2 3">
    <name type="scientific">Trichosporon asahii var. asahii (strain ATCC 90039 / CBS 2479 / JCM 2466 / KCTC 7840 / NBRC 103889/ NCYC 2677 / UAMH 7654)</name>
    <name type="common">Yeast</name>
    <dbReference type="NCBI Taxonomy" id="1186058"/>
    <lineage>
        <taxon>Eukaryota</taxon>
        <taxon>Fungi</taxon>
        <taxon>Dikarya</taxon>
        <taxon>Basidiomycota</taxon>
        <taxon>Agaricomycotina</taxon>
        <taxon>Tremellomycetes</taxon>
        <taxon>Trichosporonales</taxon>
        <taxon>Trichosporonaceae</taxon>
        <taxon>Trichosporon</taxon>
    </lineage>
</organism>
<dbReference type="Pfam" id="PF03061">
    <property type="entry name" value="4HBT"/>
    <property type="match status" value="1"/>
</dbReference>
<evidence type="ECO:0000313" key="3">
    <source>
        <dbReference type="Proteomes" id="UP000002748"/>
    </source>
</evidence>
<dbReference type="HOGENOM" id="CLU_2607719_0_0_1"/>
<dbReference type="AlphaFoldDB" id="J6EWC1"/>
<evidence type="ECO:0000313" key="2">
    <source>
        <dbReference type="EMBL" id="EJT47102.1"/>
    </source>
</evidence>
<dbReference type="SUPFAM" id="SSF54637">
    <property type="entry name" value="Thioesterase/thiol ester dehydrase-isomerase"/>
    <property type="match status" value="1"/>
</dbReference>
<sequence length="79" mass="8714">MSAEFLRPGGTEGQYLYAEGTASKVGRRMAFTRIDFYNEKDQLVAFGSHTHAVLPESKPHEIVFSEDGEKAIPVAQGKL</sequence>
<dbReference type="InterPro" id="IPR029069">
    <property type="entry name" value="HotDog_dom_sf"/>
</dbReference>
<dbReference type="CDD" id="cd03443">
    <property type="entry name" value="PaaI_thioesterase"/>
    <property type="match status" value="1"/>
</dbReference>
<comment type="caution">
    <text evidence="2">The sequence shown here is derived from an EMBL/GenBank/DDBJ whole genome shotgun (WGS) entry which is preliminary data.</text>
</comment>
<dbReference type="VEuPathDB" id="FungiDB:A1Q1_04176"/>
<dbReference type="Gene3D" id="3.10.129.10">
    <property type="entry name" value="Hotdog Thioesterase"/>
    <property type="match status" value="1"/>
</dbReference>
<reference evidence="2 3" key="1">
    <citation type="journal article" date="2012" name="Eukaryot. Cell">
        <title>Draft genome sequence of CBS 2479, the standard type strain of Trichosporon asahii.</title>
        <authorList>
            <person name="Yang R.Y."/>
            <person name="Li H.T."/>
            <person name="Zhu H."/>
            <person name="Zhou G.P."/>
            <person name="Wang M."/>
            <person name="Wang L."/>
        </authorList>
    </citation>
    <scope>NUCLEOTIDE SEQUENCE [LARGE SCALE GENOMIC DNA]</scope>
    <source>
        <strain evidence="3">ATCC 90039 / CBS 2479 / JCM 2466 / KCTC 7840 / NCYC 2677 / UAMH 7654</strain>
    </source>
</reference>